<evidence type="ECO:0000256" key="6">
    <source>
        <dbReference type="RuleBase" id="RU362125"/>
    </source>
</evidence>
<dbReference type="InterPro" id="IPR006091">
    <property type="entry name" value="Acyl-CoA_Oxase/DH_mid-dom"/>
</dbReference>
<dbReference type="Gene3D" id="2.40.110.10">
    <property type="entry name" value="Butyryl-CoA Dehydrogenase, subunit A, domain 2"/>
    <property type="match status" value="1"/>
</dbReference>
<feature type="domain" description="Acyl-CoA dehydrogenase/oxidase C-terminal" evidence="7">
    <location>
        <begin position="258"/>
        <end position="420"/>
    </location>
</feature>
<dbReference type="SUPFAM" id="SSF56645">
    <property type="entry name" value="Acyl-CoA dehydrogenase NM domain-like"/>
    <property type="match status" value="1"/>
</dbReference>
<keyword evidence="5 6" id="KW-0560">Oxidoreductase</keyword>
<dbReference type="GO" id="GO:0003995">
    <property type="term" value="F:acyl-CoA dehydrogenase activity"/>
    <property type="evidence" value="ECO:0007669"/>
    <property type="project" value="InterPro"/>
</dbReference>
<dbReference type="InterPro" id="IPR036250">
    <property type="entry name" value="AcylCo_DH-like_C"/>
</dbReference>
<dbReference type="PANTHER" id="PTHR43884">
    <property type="entry name" value="ACYL-COA DEHYDROGENASE"/>
    <property type="match status" value="1"/>
</dbReference>
<evidence type="ECO:0000256" key="3">
    <source>
        <dbReference type="ARBA" id="ARBA00022630"/>
    </source>
</evidence>
<dbReference type="Gene3D" id="1.10.540.10">
    <property type="entry name" value="Acyl-CoA dehydrogenase/oxidase, N-terminal domain"/>
    <property type="match status" value="1"/>
</dbReference>
<evidence type="ECO:0000259" key="9">
    <source>
        <dbReference type="Pfam" id="PF02771"/>
    </source>
</evidence>
<dbReference type="InterPro" id="IPR037069">
    <property type="entry name" value="AcylCoA_DH/ox_N_sf"/>
</dbReference>
<keyword evidence="4 6" id="KW-0274">FAD</keyword>
<sequence length="603" mass="66483">MSTETAEKKDILRGGQFLVKETACEDIFTPEDFSDEQKMMKESVIEFVDREIWPHKPRFEKKDYALTEEVMRKAGEMGLLGVAVPEKYDGLGMGFVTTMLVCDYISGGTGSIATAFGAHTGIGTMPITLYGTEEQRMKYVPKLATGEWFGAYCLTEPGAGSDANSGKTKAILSEDGKTYSISGQKMWISNAGFCNVMIVFARIEDDKNITGFIVENDPDNGISMGEEEHKLGIHSSSTRQVFFNETKVPVENMLAGRGEGFKIAMNALNVGRIKLAAACLDAQRRIITNATVYANERIQFKTPIASFGAIKLKLAEMATSAYVGESASYRAAKNIEDRIAMRMADGNTHQEAELKGVEEYAIECSILKVAVSEDVQNCSDEGIQIFGGMGFSADTPMEAAWRDARIARIYEGTNEINRMLAVGMLVKKAMKGHVDLLGPAQAVATELTSVPSFETPDYSVLFAEEKDMIKKLKKVFLMVAGSAAQKYGDKLEQHQQTLMAAADILIEIYMAESAILRTEKNAKRSGEESQTLQIAMSQLYLYHAVDIISVKAKESIISFAEGDEQRMMLMGLKRFTKYQNMPNIGAMRKMIAEKVSAEGKYCF</sequence>
<keyword evidence="3 6" id="KW-0285">Flavoprotein</keyword>
<dbReference type="PANTHER" id="PTHR43884:SF12">
    <property type="entry name" value="ISOVALERYL-COA DEHYDROGENASE, MITOCHONDRIAL-RELATED"/>
    <property type="match status" value="1"/>
</dbReference>
<dbReference type="Pfam" id="PF21263">
    <property type="entry name" value="Acyl-CoA-dh_C"/>
    <property type="match status" value="1"/>
</dbReference>
<evidence type="ECO:0000313" key="12">
    <source>
        <dbReference type="Proteomes" id="UP000326994"/>
    </source>
</evidence>
<feature type="domain" description="Acyl-CoA oxidase/dehydrogenase middle" evidence="8">
    <location>
        <begin position="151"/>
        <end position="244"/>
    </location>
</feature>
<protein>
    <submittedName>
        <fullName evidence="11">Acyl-CoA dehydrogenase</fullName>
    </submittedName>
</protein>
<evidence type="ECO:0000256" key="4">
    <source>
        <dbReference type="ARBA" id="ARBA00022827"/>
    </source>
</evidence>
<evidence type="ECO:0000259" key="8">
    <source>
        <dbReference type="Pfam" id="PF02770"/>
    </source>
</evidence>
<evidence type="ECO:0000259" key="7">
    <source>
        <dbReference type="Pfam" id="PF00441"/>
    </source>
</evidence>
<dbReference type="RefSeq" id="WP_151893880.1">
    <property type="nucleotide sequence ID" value="NZ_BKCF01000002.1"/>
</dbReference>
<dbReference type="InterPro" id="IPR013786">
    <property type="entry name" value="AcylCoA_DH/ox_N"/>
</dbReference>
<gene>
    <name evidence="11" type="ORF">ULMS_14460</name>
</gene>
<dbReference type="Gene3D" id="1.20.140.10">
    <property type="entry name" value="Butyryl-CoA Dehydrogenase, subunit A, domain 3"/>
    <property type="match status" value="2"/>
</dbReference>
<dbReference type="AlphaFoldDB" id="A0A5J4FX94"/>
<dbReference type="SUPFAM" id="SSF47203">
    <property type="entry name" value="Acyl-CoA dehydrogenase C-terminal domain-like"/>
    <property type="match status" value="1"/>
</dbReference>
<reference evidence="11 12" key="1">
    <citation type="submission" date="2019-08" db="EMBL/GenBank/DDBJ databases">
        <title>Ulvibacter marinistellae sp. nov., isolated from a starfish, Patiria pectinifera.</title>
        <authorList>
            <person name="Kawano K."/>
            <person name="Ushijima N."/>
            <person name="Kihara M."/>
            <person name="Itoh H."/>
        </authorList>
    </citation>
    <scope>NUCLEOTIDE SEQUENCE [LARGE SCALE GENOMIC DNA]</scope>
    <source>
        <strain evidence="11 12">KK4</strain>
    </source>
</reference>
<dbReference type="InterPro" id="IPR009100">
    <property type="entry name" value="AcylCoA_DH/oxidase_NM_dom_sf"/>
</dbReference>
<name>A0A5J4FX94_9FLAO</name>
<organism evidence="11 12">
    <name type="scientific">Patiriisocius marinistellae</name>
    <dbReference type="NCBI Taxonomy" id="2494560"/>
    <lineage>
        <taxon>Bacteria</taxon>
        <taxon>Pseudomonadati</taxon>
        <taxon>Bacteroidota</taxon>
        <taxon>Flavobacteriia</taxon>
        <taxon>Flavobacteriales</taxon>
        <taxon>Flavobacteriaceae</taxon>
        <taxon>Patiriisocius</taxon>
    </lineage>
</organism>
<dbReference type="OrthoDB" id="9802867at2"/>
<proteinExistence type="inferred from homology"/>
<accession>A0A5J4FX94</accession>
<evidence type="ECO:0000256" key="5">
    <source>
        <dbReference type="ARBA" id="ARBA00023002"/>
    </source>
</evidence>
<dbReference type="Pfam" id="PF02771">
    <property type="entry name" value="Acyl-CoA_dh_N"/>
    <property type="match status" value="1"/>
</dbReference>
<evidence type="ECO:0000256" key="2">
    <source>
        <dbReference type="ARBA" id="ARBA00009347"/>
    </source>
</evidence>
<dbReference type="PROSITE" id="PS00072">
    <property type="entry name" value="ACYL_COA_DH_1"/>
    <property type="match status" value="1"/>
</dbReference>
<feature type="domain" description="Acyl-CoA dehydrogenase/oxidase N-terminal" evidence="9">
    <location>
        <begin position="34"/>
        <end position="147"/>
    </location>
</feature>
<dbReference type="FunFam" id="1.10.540.10:FF:000001">
    <property type="entry name" value="Very long-chain-specific acyl-CoA dehydrogenase, mitochondrial"/>
    <property type="match status" value="1"/>
</dbReference>
<dbReference type="InterPro" id="IPR049426">
    <property type="entry name" value="Acyl-CoA-dh-like_C"/>
</dbReference>
<dbReference type="InterPro" id="IPR009075">
    <property type="entry name" value="AcylCo_DH/oxidase_C"/>
</dbReference>
<dbReference type="Proteomes" id="UP000326994">
    <property type="component" value="Unassembled WGS sequence"/>
</dbReference>
<comment type="similarity">
    <text evidence="2 6">Belongs to the acyl-CoA dehydrogenase family.</text>
</comment>
<dbReference type="InterPro" id="IPR006089">
    <property type="entry name" value="Acyl-CoA_DH_CS"/>
</dbReference>
<evidence type="ECO:0000313" key="11">
    <source>
        <dbReference type="EMBL" id="GEQ85938.1"/>
    </source>
</evidence>
<comment type="cofactor">
    <cofactor evidence="1 6">
        <name>FAD</name>
        <dbReference type="ChEBI" id="CHEBI:57692"/>
    </cofactor>
</comment>
<dbReference type="Pfam" id="PF02770">
    <property type="entry name" value="Acyl-CoA_dh_M"/>
    <property type="match status" value="1"/>
</dbReference>
<dbReference type="Pfam" id="PF00441">
    <property type="entry name" value="Acyl-CoA_dh_1"/>
    <property type="match status" value="1"/>
</dbReference>
<dbReference type="InterPro" id="IPR046373">
    <property type="entry name" value="Acyl-CoA_Oxase/DH_mid-dom_sf"/>
</dbReference>
<dbReference type="GO" id="GO:0050660">
    <property type="term" value="F:flavin adenine dinucleotide binding"/>
    <property type="evidence" value="ECO:0007669"/>
    <property type="project" value="InterPro"/>
</dbReference>
<evidence type="ECO:0000256" key="1">
    <source>
        <dbReference type="ARBA" id="ARBA00001974"/>
    </source>
</evidence>
<keyword evidence="12" id="KW-1185">Reference proteome</keyword>
<dbReference type="EMBL" id="BKCF01000002">
    <property type="protein sequence ID" value="GEQ85938.1"/>
    <property type="molecule type" value="Genomic_DNA"/>
</dbReference>
<feature type="domain" description="Acyl-CoA dehydrogenase-like C-terminal" evidence="10">
    <location>
        <begin position="471"/>
        <end position="574"/>
    </location>
</feature>
<comment type="caution">
    <text evidence="11">The sequence shown here is derived from an EMBL/GenBank/DDBJ whole genome shotgun (WGS) entry which is preliminary data.</text>
</comment>
<evidence type="ECO:0000259" key="10">
    <source>
        <dbReference type="Pfam" id="PF21263"/>
    </source>
</evidence>